<evidence type="ECO:0000313" key="1">
    <source>
        <dbReference type="EMBL" id="CAH2001384.1"/>
    </source>
</evidence>
<name>A0A9P0LYC1_ACAOB</name>
<dbReference type="Proteomes" id="UP001152888">
    <property type="component" value="Unassembled WGS sequence"/>
</dbReference>
<organism evidence="1 2">
    <name type="scientific">Acanthoscelides obtectus</name>
    <name type="common">Bean weevil</name>
    <name type="synonym">Bruchus obtectus</name>
    <dbReference type="NCBI Taxonomy" id="200917"/>
    <lineage>
        <taxon>Eukaryota</taxon>
        <taxon>Metazoa</taxon>
        <taxon>Ecdysozoa</taxon>
        <taxon>Arthropoda</taxon>
        <taxon>Hexapoda</taxon>
        <taxon>Insecta</taxon>
        <taxon>Pterygota</taxon>
        <taxon>Neoptera</taxon>
        <taxon>Endopterygota</taxon>
        <taxon>Coleoptera</taxon>
        <taxon>Polyphaga</taxon>
        <taxon>Cucujiformia</taxon>
        <taxon>Chrysomeloidea</taxon>
        <taxon>Chrysomelidae</taxon>
        <taxon>Bruchinae</taxon>
        <taxon>Bruchini</taxon>
        <taxon>Acanthoscelides</taxon>
    </lineage>
</organism>
<keyword evidence="2" id="KW-1185">Reference proteome</keyword>
<accession>A0A9P0LYC1</accession>
<reference evidence="1" key="1">
    <citation type="submission" date="2022-03" db="EMBL/GenBank/DDBJ databases">
        <authorList>
            <person name="Sayadi A."/>
        </authorList>
    </citation>
    <scope>NUCLEOTIDE SEQUENCE</scope>
</reference>
<dbReference type="AlphaFoldDB" id="A0A9P0LYC1"/>
<proteinExistence type="predicted"/>
<gene>
    <name evidence="1" type="ORF">ACAOBT_LOCUS26162</name>
</gene>
<protein>
    <submittedName>
        <fullName evidence="1">Uncharacterized protein</fullName>
    </submittedName>
</protein>
<dbReference type="EMBL" id="CAKOFQ010007447">
    <property type="protein sequence ID" value="CAH2001384.1"/>
    <property type="molecule type" value="Genomic_DNA"/>
</dbReference>
<sequence length="17" mass="2206">MMFFQFDSSHDWSWEII</sequence>
<comment type="caution">
    <text evidence="1">The sequence shown here is derived from an EMBL/GenBank/DDBJ whole genome shotgun (WGS) entry which is preliminary data.</text>
</comment>
<evidence type="ECO:0000313" key="2">
    <source>
        <dbReference type="Proteomes" id="UP001152888"/>
    </source>
</evidence>